<feature type="compositionally biased region" description="Basic residues" evidence="1">
    <location>
        <begin position="193"/>
        <end position="206"/>
    </location>
</feature>
<dbReference type="AlphaFoldDB" id="A0A8D0GYT0"/>
<sequence length="206" mass="22527">MHKKEQREAHRKKSLEGIKKKRGQAEGSHSDAEDPGIPEDQNPAGQSDDDDAEYYRQEVGQEPDEDLFPQSAKRKRGPSPSTQPGKKRKATRPPAPGAAPKAKGQRDSRGPEGPRQRPGAKGPRQRPGAKGPRQRPGAKGPRQRNGQSPQGQPRWKGPRPQAAKRRPGSKLKATLRQGKAGPRRKQAAQAKGSFRKRGRPGRKGPS</sequence>
<protein>
    <submittedName>
        <fullName evidence="2">Uncharacterized protein</fullName>
    </submittedName>
</protein>
<dbReference type="OMA" id="GNMPAIN"/>
<name>A0A8D0GYT0_SPHPU</name>
<feature type="compositionally biased region" description="Basic and acidic residues" evidence="1">
    <location>
        <begin position="104"/>
        <end position="115"/>
    </location>
</feature>
<accession>A0A8D0GYT0</accession>
<dbReference type="GeneTree" id="ENSGT00940000172410"/>
<dbReference type="Ensembl" id="ENSSPUT00000014350.1">
    <property type="protein sequence ID" value="ENSSPUP00000013459.1"/>
    <property type="gene ID" value="ENSSPUG00000010351.1"/>
</dbReference>
<evidence type="ECO:0000313" key="3">
    <source>
        <dbReference type="Proteomes" id="UP000694392"/>
    </source>
</evidence>
<reference evidence="2" key="2">
    <citation type="submission" date="2025-09" db="UniProtKB">
        <authorList>
            <consortium name="Ensembl"/>
        </authorList>
    </citation>
    <scope>IDENTIFICATION</scope>
</reference>
<dbReference type="Proteomes" id="UP000694392">
    <property type="component" value="Unplaced"/>
</dbReference>
<proteinExistence type="predicted"/>
<feature type="compositionally biased region" description="Basic and acidic residues" evidence="1">
    <location>
        <begin position="1"/>
        <end position="18"/>
    </location>
</feature>
<evidence type="ECO:0000313" key="2">
    <source>
        <dbReference type="Ensembl" id="ENSSPUP00000013459.1"/>
    </source>
</evidence>
<feature type="region of interest" description="Disordered" evidence="1">
    <location>
        <begin position="1"/>
        <end position="206"/>
    </location>
</feature>
<evidence type="ECO:0000256" key="1">
    <source>
        <dbReference type="SAM" id="MobiDB-lite"/>
    </source>
</evidence>
<keyword evidence="3" id="KW-1185">Reference proteome</keyword>
<reference evidence="2" key="1">
    <citation type="submission" date="2025-08" db="UniProtKB">
        <authorList>
            <consortium name="Ensembl"/>
        </authorList>
    </citation>
    <scope>IDENTIFICATION</scope>
</reference>
<organism evidence="2 3">
    <name type="scientific">Sphenodon punctatus</name>
    <name type="common">Tuatara</name>
    <name type="synonym">Hatteria punctata</name>
    <dbReference type="NCBI Taxonomy" id="8508"/>
    <lineage>
        <taxon>Eukaryota</taxon>
        <taxon>Metazoa</taxon>
        <taxon>Chordata</taxon>
        <taxon>Craniata</taxon>
        <taxon>Vertebrata</taxon>
        <taxon>Euteleostomi</taxon>
        <taxon>Lepidosauria</taxon>
        <taxon>Sphenodontia</taxon>
        <taxon>Sphenodontidae</taxon>
        <taxon>Sphenodon</taxon>
    </lineage>
</organism>